<feature type="signal peptide" evidence="2">
    <location>
        <begin position="1"/>
        <end position="27"/>
    </location>
</feature>
<keyword evidence="5" id="KW-1185">Reference proteome</keyword>
<dbReference type="InterPro" id="IPR050570">
    <property type="entry name" value="Cell_wall_metabolism_enzyme"/>
</dbReference>
<dbReference type="CDD" id="cd12797">
    <property type="entry name" value="M23_peptidase"/>
    <property type="match status" value="1"/>
</dbReference>
<feature type="chain" id="PRO_5038732601" evidence="2">
    <location>
        <begin position="28"/>
        <end position="401"/>
    </location>
</feature>
<dbReference type="InterPro" id="IPR016047">
    <property type="entry name" value="M23ase_b-sheet_dom"/>
</dbReference>
<dbReference type="SUPFAM" id="SSF51261">
    <property type="entry name" value="Duplicated hybrid motif"/>
    <property type="match status" value="1"/>
</dbReference>
<evidence type="ECO:0000313" key="5">
    <source>
        <dbReference type="Proteomes" id="UP000552883"/>
    </source>
</evidence>
<feature type="coiled-coil region" evidence="1">
    <location>
        <begin position="44"/>
        <end position="120"/>
    </location>
</feature>
<dbReference type="EMBL" id="JACHBS010000001">
    <property type="protein sequence ID" value="MBB5618213.1"/>
    <property type="molecule type" value="Genomic_DNA"/>
</dbReference>
<dbReference type="OrthoDB" id="1099523at2"/>
<name>A0A840X6N9_9MICO</name>
<protein>
    <submittedName>
        <fullName evidence="4">Murein DD-endopeptidase MepM/ murein hydrolase activator NlpD</fullName>
    </submittedName>
</protein>
<keyword evidence="2" id="KW-0732">Signal</keyword>
<dbReference type="AlphaFoldDB" id="A0A840X6N9"/>
<keyword evidence="1" id="KW-0175">Coiled coil</keyword>
<dbReference type="InterPro" id="IPR011055">
    <property type="entry name" value="Dup_hybrid_motif"/>
</dbReference>
<proteinExistence type="predicted"/>
<dbReference type="Gene3D" id="2.70.70.10">
    <property type="entry name" value="Glucose Permease (Domain IIA)"/>
    <property type="match status" value="1"/>
</dbReference>
<dbReference type="Pfam" id="PF01551">
    <property type="entry name" value="Peptidase_M23"/>
    <property type="match status" value="1"/>
</dbReference>
<evidence type="ECO:0000259" key="3">
    <source>
        <dbReference type="Pfam" id="PF01551"/>
    </source>
</evidence>
<gene>
    <name evidence="4" type="ORF">BJ959_001709</name>
</gene>
<evidence type="ECO:0000256" key="2">
    <source>
        <dbReference type="SAM" id="SignalP"/>
    </source>
</evidence>
<dbReference type="GO" id="GO:0004222">
    <property type="term" value="F:metalloendopeptidase activity"/>
    <property type="evidence" value="ECO:0007669"/>
    <property type="project" value="TreeGrafter"/>
</dbReference>
<sequence length="401" mass="42283">MRATSRRGTAIVAALAAAALLATGTIAVTEKPAYAVDYPSWNDVLEARRDVARAQQKIKEIRAAIEAITAEVERTQAIAQEKGDIYYEAQIAFDEAAYTAEQLQAQADEAQARADASKLRAGQFVAELARSGGGDLSASLLTNPGQADELLSRLGFASKITEQAEGIYAAALQDQNAAQSFTEQANVAKGIRDELRAEAEAAYQEAQAAAQEAQTALIAQQENQARLEAQLAVLVENRDATEKDYQAGVRAQYGAGSNVDAGQIVSGWVVPVSGYITSPYGTRVHPLYGNVSFHSGTDIAASCGRPIYAASSGTITYAGWSGGYGNFVRIDHGNGLTSAYAHIQPGGILVQQGQEVVVGQQIAKIGTTGLSTGCHTHLEIRTNGNPQDPVPFLRSKGLTIG</sequence>
<evidence type="ECO:0000256" key="1">
    <source>
        <dbReference type="SAM" id="Coils"/>
    </source>
</evidence>
<dbReference type="PANTHER" id="PTHR21666:SF270">
    <property type="entry name" value="MUREIN HYDROLASE ACTIVATOR ENVC"/>
    <property type="match status" value="1"/>
</dbReference>
<organism evidence="4 5">
    <name type="scientific">Microcella frigidaquae</name>
    <dbReference type="NCBI Taxonomy" id="424758"/>
    <lineage>
        <taxon>Bacteria</taxon>
        <taxon>Bacillati</taxon>
        <taxon>Actinomycetota</taxon>
        <taxon>Actinomycetes</taxon>
        <taxon>Micrococcales</taxon>
        <taxon>Microbacteriaceae</taxon>
        <taxon>Microcella</taxon>
    </lineage>
</organism>
<dbReference type="RefSeq" id="WP_153982048.1">
    <property type="nucleotide sequence ID" value="NZ_BAAANZ010000004.1"/>
</dbReference>
<accession>A0A840X6N9</accession>
<dbReference type="PANTHER" id="PTHR21666">
    <property type="entry name" value="PEPTIDASE-RELATED"/>
    <property type="match status" value="1"/>
</dbReference>
<feature type="coiled-coil region" evidence="1">
    <location>
        <begin position="192"/>
        <end position="244"/>
    </location>
</feature>
<reference evidence="4 5" key="1">
    <citation type="submission" date="2020-08" db="EMBL/GenBank/DDBJ databases">
        <title>Sequencing the genomes of 1000 actinobacteria strains.</title>
        <authorList>
            <person name="Klenk H.-P."/>
        </authorList>
    </citation>
    <scope>NUCLEOTIDE SEQUENCE [LARGE SCALE GENOMIC DNA]</scope>
    <source>
        <strain evidence="4 5">DSM 23889</strain>
    </source>
</reference>
<feature type="domain" description="M23ase beta-sheet core" evidence="3">
    <location>
        <begin position="293"/>
        <end position="389"/>
    </location>
</feature>
<keyword evidence="4" id="KW-0378">Hydrolase</keyword>
<comment type="caution">
    <text evidence="4">The sequence shown here is derived from an EMBL/GenBank/DDBJ whole genome shotgun (WGS) entry which is preliminary data.</text>
</comment>
<evidence type="ECO:0000313" key="4">
    <source>
        <dbReference type="EMBL" id="MBB5618213.1"/>
    </source>
</evidence>
<dbReference type="Proteomes" id="UP000552883">
    <property type="component" value="Unassembled WGS sequence"/>
</dbReference>